<protein>
    <submittedName>
        <fullName evidence="1">Uncharacterized protein</fullName>
    </submittedName>
</protein>
<accession>A0A8T1K6I8</accession>
<evidence type="ECO:0000313" key="1">
    <source>
        <dbReference type="EMBL" id="KAG2916171.1"/>
    </source>
</evidence>
<proteinExistence type="predicted"/>
<evidence type="ECO:0000313" key="3">
    <source>
        <dbReference type="Proteomes" id="UP000736787"/>
    </source>
</evidence>
<dbReference type="Proteomes" id="UP000697107">
    <property type="component" value="Unassembled WGS sequence"/>
</dbReference>
<dbReference type="EMBL" id="RCMK01000687">
    <property type="protein sequence ID" value="KAG2916171.1"/>
    <property type="molecule type" value="Genomic_DNA"/>
</dbReference>
<dbReference type="AlphaFoldDB" id="A0A8T1K6I8"/>
<sequence>MRQTHQCFVQVVAVGELEFVSYNVLAAFRVFVGALHGPNVSASLNQQRPVHIQLGVTLERLGVFGNGNSVGKIARAYGIGSGTVTLYAKRVVTMLMRHYGDYVVSPNGYRREVTSTFYWERLE</sequence>
<dbReference type="EMBL" id="RCML01000697">
    <property type="protein sequence ID" value="KAG2970953.1"/>
    <property type="molecule type" value="Genomic_DNA"/>
</dbReference>
<gene>
    <name evidence="1" type="ORF">PC117_g17809</name>
    <name evidence="2" type="ORF">PC118_g16574</name>
</gene>
<comment type="caution">
    <text evidence="1">The sequence shown here is derived from an EMBL/GenBank/DDBJ whole genome shotgun (WGS) entry which is preliminary data.</text>
</comment>
<organism evidence="1 3">
    <name type="scientific">Phytophthora cactorum</name>
    <dbReference type="NCBI Taxonomy" id="29920"/>
    <lineage>
        <taxon>Eukaryota</taxon>
        <taxon>Sar</taxon>
        <taxon>Stramenopiles</taxon>
        <taxon>Oomycota</taxon>
        <taxon>Peronosporomycetes</taxon>
        <taxon>Peronosporales</taxon>
        <taxon>Peronosporaceae</taxon>
        <taxon>Phytophthora</taxon>
    </lineage>
</organism>
<reference evidence="1" key="1">
    <citation type="submission" date="2018-10" db="EMBL/GenBank/DDBJ databases">
        <title>Effector identification in a new, highly contiguous assembly of the strawberry crown rot pathogen Phytophthora cactorum.</title>
        <authorList>
            <person name="Armitage A.D."/>
            <person name="Nellist C.F."/>
            <person name="Bates H."/>
            <person name="Vickerstaff R.J."/>
            <person name="Harrison R.J."/>
        </authorList>
    </citation>
    <scope>NUCLEOTIDE SEQUENCE</scope>
    <source>
        <strain evidence="1">4040</strain>
        <strain evidence="2">P415</strain>
    </source>
</reference>
<dbReference type="Proteomes" id="UP000736787">
    <property type="component" value="Unassembled WGS sequence"/>
</dbReference>
<name>A0A8T1K6I8_9STRA</name>
<evidence type="ECO:0000313" key="2">
    <source>
        <dbReference type="EMBL" id="KAG2970953.1"/>
    </source>
</evidence>